<keyword evidence="3" id="KW-1185">Reference proteome</keyword>
<dbReference type="Gramene" id="Solyc01g067570.3.1">
    <property type="protein sequence ID" value="Solyc01g067570.3.1"/>
    <property type="gene ID" value="Solyc01g067570.3"/>
</dbReference>
<evidence type="ECO:0000313" key="3">
    <source>
        <dbReference type="Proteomes" id="UP000004994"/>
    </source>
</evidence>
<protein>
    <submittedName>
        <fullName evidence="2">Uncharacterized protein</fullName>
    </submittedName>
</protein>
<keyword evidence="1" id="KW-0472">Membrane</keyword>
<name>A0A3Q7EFY5_SOLLC</name>
<dbReference type="EnsemblPlants" id="Solyc01g067570.3.1">
    <property type="protein sequence ID" value="Solyc01g067570.3.1"/>
    <property type="gene ID" value="Solyc01g067570.3"/>
</dbReference>
<reference evidence="2" key="1">
    <citation type="journal article" date="2012" name="Nature">
        <title>The tomato genome sequence provides insights into fleshy fruit evolution.</title>
        <authorList>
            <consortium name="Tomato Genome Consortium"/>
        </authorList>
    </citation>
    <scope>NUCLEOTIDE SEQUENCE [LARGE SCALE GENOMIC DNA]</scope>
    <source>
        <strain evidence="2">cv. Heinz 1706</strain>
    </source>
</reference>
<keyword evidence="1" id="KW-1133">Transmembrane helix</keyword>
<dbReference type="PaxDb" id="4081-Solyc01g067570.2.1"/>
<dbReference type="Proteomes" id="UP000004994">
    <property type="component" value="Chromosome 1"/>
</dbReference>
<feature type="transmembrane region" description="Helical" evidence="1">
    <location>
        <begin position="187"/>
        <end position="208"/>
    </location>
</feature>
<dbReference type="InParanoid" id="A0A3Q7EFY5"/>
<keyword evidence="1" id="KW-0812">Transmembrane</keyword>
<evidence type="ECO:0000256" key="1">
    <source>
        <dbReference type="SAM" id="Phobius"/>
    </source>
</evidence>
<sequence length="221" mass="25187">MKFRLFSKPQPRPPYVIALEISQFDIVGFSSYYSVPPFPPIPAFSRFVKDWDDEEELLTAVRSLSTTDYINDPYHKYLGDVLEYIHALREYTGEGGICPAKPPIAEDLPKGLNEIGCSPSPTPVFNDYSRDLMDDTCPVCYEYFKDENEKTMHYENRSETMIKVDVQRDLIEGASVPGCHLKFPDSIALLSFSLCLNVISTGLVRLLVLKLSDSFEYLLFK</sequence>
<proteinExistence type="predicted"/>
<organism evidence="2">
    <name type="scientific">Solanum lycopersicum</name>
    <name type="common">Tomato</name>
    <name type="synonym">Lycopersicon esculentum</name>
    <dbReference type="NCBI Taxonomy" id="4081"/>
    <lineage>
        <taxon>Eukaryota</taxon>
        <taxon>Viridiplantae</taxon>
        <taxon>Streptophyta</taxon>
        <taxon>Embryophyta</taxon>
        <taxon>Tracheophyta</taxon>
        <taxon>Spermatophyta</taxon>
        <taxon>Magnoliopsida</taxon>
        <taxon>eudicotyledons</taxon>
        <taxon>Gunneridae</taxon>
        <taxon>Pentapetalae</taxon>
        <taxon>asterids</taxon>
        <taxon>lamiids</taxon>
        <taxon>Solanales</taxon>
        <taxon>Solanaceae</taxon>
        <taxon>Solanoideae</taxon>
        <taxon>Solaneae</taxon>
        <taxon>Solanum</taxon>
        <taxon>Solanum subgen. Lycopersicon</taxon>
    </lineage>
</organism>
<dbReference type="AlphaFoldDB" id="A0A3Q7EFY5"/>
<reference evidence="2" key="2">
    <citation type="submission" date="2019-01" db="UniProtKB">
        <authorList>
            <consortium name="EnsemblPlants"/>
        </authorList>
    </citation>
    <scope>IDENTIFICATION</scope>
    <source>
        <strain evidence="2">cv. Heinz 1706</strain>
    </source>
</reference>
<evidence type="ECO:0000313" key="2">
    <source>
        <dbReference type="EnsemblPlants" id="Solyc01g067570.3.1"/>
    </source>
</evidence>
<accession>A0A3Q7EFY5</accession>